<dbReference type="AlphaFoldDB" id="B8IFJ3"/>
<dbReference type="GO" id="GO:0016740">
    <property type="term" value="F:transferase activity"/>
    <property type="evidence" value="ECO:0007669"/>
    <property type="project" value="UniProtKB-KW"/>
</dbReference>
<dbReference type="NCBIfam" id="NF004283">
    <property type="entry name" value="PRK05692.1"/>
    <property type="match status" value="1"/>
</dbReference>
<dbReference type="Pfam" id="PF00682">
    <property type="entry name" value="HMGL-like"/>
    <property type="match status" value="1"/>
</dbReference>
<dbReference type="STRING" id="460265.Mnod_2776"/>
<dbReference type="PANTHER" id="PTHR42738">
    <property type="entry name" value="HYDROXYMETHYLGLUTARYL-COA LYASE"/>
    <property type="match status" value="1"/>
</dbReference>
<dbReference type="GO" id="GO:0004419">
    <property type="term" value="F:hydroxymethylglutaryl-CoA lyase activity"/>
    <property type="evidence" value="ECO:0007669"/>
    <property type="project" value="UniProtKB-EC"/>
</dbReference>
<dbReference type="GO" id="GO:0006552">
    <property type="term" value="P:L-leucine catabolic process"/>
    <property type="evidence" value="ECO:0007669"/>
    <property type="project" value="TreeGrafter"/>
</dbReference>
<protein>
    <submittedName>
        <fullName evidence="5">Pyruvate carboxyltransferase</fullName>
        <ecNumber evidence="5">4.1.3.4</ecNumber>
    </submittedName>
</protein>
<feature type="domain" description="Pyruvate carboxyltransferase" evidence="4">
    <location>
        <begin position="13"/>
        <end position="281"/>
    </location>
</feature>
<dbReference type="OrthoDB" id="9784013at2"/>
<evidence type="ECO:0000256" key="1">
    <source>
        <dbReference type="ARBA" id="ARBA00009405"/>
    </source>
</evidence>
<dbReference type="CDD" id="cd07938">
    <property type="entry name" value="DRE_TIM_HMGL"/>
    <property type="match status" value="1"/>
</dbReference>
<dbReference type="EC" id="4.1.3.4" evidence="5"/>
<dbReference type="RefSeq" id="WP_015929404.1">
    <property type="nucleotide sequence ID" value="NC_011894.1"/>
</dbReference>
<evidence type="ECO:0000313" key="6">
    <source>
        <dbReference type="Proteomes" id="UP000008207"/>
    </source>
</evidence>
<evidence type="ECO:0000313" key="5">
    <source>
        <dbReference type="EMBL" id="ACL57728.1"/>
    </source>
</evidence>
<dbReference type="SUPFAM" id="SSF51569">
    <property type="entry name" value="Aldolase"/>
    <property type="match status" value="1"/>
</dbReference>
<dbReference type="GO" id="GO:0046872">
    <property type="term" value="F:metal ion binding"/>
    <property type="evidence" value="ECO:0007669"/>
    <property type="project" value="UniProtKB-KW"/>
</dbReference>
<reference evidence="5 6" key="1">
    <citation type="submission" date="2009-01" db="EMBL/GenBank/DDBJ databases">
        <title>Complete sequence of chromosome of Methylobacterium nodulans ORS 2060.</title>
        <authorList>
            <consortium name="US DOE Joint Genome Institute"/>
            <person name="Lucas S."/>
            <person name="Copeland A."/>
            <person name="Lapidus A."/>
            <person name="Glavina del Rio T."/>
            <person name="Dalin E."/>
            <person name="Tice H."/>
            <person name="Bruce D."/>
            <person name="Goodwin L."/>
            <person name="Pitluck S."/>
            <person name="Sims D."/>
            <person name="Brettin T."/>
            <person name="Detter J.C."/>
            <person name="Han C."/>
            <person name="Larimer F."/>
            <person name="Land M."/>
            <person name="Hauser L."/>
            <person name="Kyrpides N."/>
            <person name="Ivanova N."/>
            <person name="Marx C.J."/>
            <person name="Richardson P."/>
        </authorList>
    </citation>
    <scope>NUCLEOTIDE SEQUENCE [LARGE SCALE GENOMIC DNA]</scope>
    <source>
        <strain evidence="6">LMG 21967 / CNCM I-2342 / ORS 2060</strain>
    </source>
</reference>
<comment type="similarity">
    <text evidence="1">Belongs to the HMG-CoA lyase family.</text>
</comment>
<dbReference type="GO" id="GO:0046951">
    <property type="term" value="P:ketone body biosynthetic process"/>
    <property type="evidence" value="ECO:0007669"/>
    <property type="project" value="TreeGrafter"/>
</dbReference>
<evidence type="ECO:0000259" key="4">
    <source>
        <dbReference type="PROSITE" id="PS50991"/>
    </source>
</evidence>
<dbReference type="HOGENOM" id="CLU_022138_3_2_5"/>
<keyword evidence="2" id="KW-0479">Metal-binding</keyword>
<evidence type="ECO:0000256" key="3">
    <source>
        <dbReference type="ARBA" id="ARBA00023239"/>
    </source>
</evidence>
<dbReference type="PROSITE" id="PS50991">
    <property type="entry name" value="PYR_CT"/>
    <property type="match status" value="1"/>
</dbReference>
<dbReference type="InterPro" id="IPR000891">
    <property type="entry name" value="PYR_CT"/>
</dbReference>
<dbReference type="PANTHER" id="PTHR42738:SF7">
    <property type="entry name" value="HYDROXYMETHYLGLUTARYL-COA LYASE"/>
    <property type="match status" value="1"/>
</dbReference>
<organism evidence="5 6">
    <name type="scientific">Methylobacterium nodulans (strain LMG 21967 / CNCM I-2342 / ORS 2060)</name>
    <dbReference type="NCBI Taxonomy" id="460265"/>
    <lineage>
        <taxon>Bacteria</taxon>
        <taxon>Pseudomonadati</taxon>
        <taxon>Pseudomonadota</taxon>
        <taxon>Alphaproteobacteria</taxon>
        <taxon>Hyphomicrobiales</taxon>
        <taxon>Methylobacteriaceae</taxon>
        <taxon>Methylobacterium</taxon>
    </lineage>
</organism>
<keyword evidence="5" id="KW-0670">Pyruvate</keyword>
<keyword evidence="5" id="KW-0808">Transferase</keyword>
<dbReference type="Proteomes" id="UP000008207">
    <property type="component" value="Chromosome"/>
</dbReference>
<dbReference type="eggNOG" id="COG0119">
    <property type="taxonomic scope" value="Bacteria"/>
</dbReference>
<dbReference type="Gene3D" id="3.20.20.70">
    <property type="entry name" value="Aldolase class I"/>
    <property type="match status" value="1"/>
</dbReference>
<evidence type="ECO:0000256" key="2">
    <source>
        <dbReference type="ARBA" id="ARBA00022723"/>
    </source>
</evidence>
<dbReference type="InterPro" id="IPR043594">
    <property type="entry name" value="HMGL"/>
</dbReference>
<name>B8IFJ3_METNO</name>
<gene>
    <name evidence="5" type="ordered locus">Mnod_2776</name>
</gene>
<accession>B8IFJ3</accession>
<dbReference type="InterPro" id="IPR013785">
    <property type="entry name" value="Aldolase_TIM"/>
</dbReference>
<sequence>MTQPAKNPAENAVEIVEVGPRDGYQGIGPFIATERKIELLGRLVAAGLRRIEIGSFVSATALPQMRDTPDILAACKQFPDLEPQVLVPSERRGRDAVAAGARRLVFVLSVSEAHNRNNVRRAPEESADEYRRLLQAIPDDVAIRLDLATAFDCPFEGRIPEAKTLALLKRLVALKPDAEICLCDTTGRADPDHVGRLFSEAPSRFPEVKAWALHAHDTYGLGLANVHAAYREGVRIFDASFAGLGGCPFAPGATGNVATEDLVWMFERMGVATGVDLAALVSVARDGAALPGGLAGGRVRDALSAGSAACAVT</sequence>
<keyword evidence="6" id="KW-1185">Reference proteome</keyword>
<dbReference type="KEGG" id="mno:Mnod_2776"/>
<keyword evidence="3 5" id="KW-0456">Lyase</keyword>
<dbReference type="EMBL" id="CP001349">
    <property type="protein sequence ID" value="ACL57728.1"/>
    <property type="molecule type" value="Genomic_DNA"/>
</dbReference>
<proteinExistence type="inferred from homology"/>